<protein>
    <recommendedName>
        <fullName evidence="4">Scp-like extracellular protein</fullName>
    </recommendedName>
</protein>
<feature type="coiled-coil region" evidence="1">
    <location>
        <begin position="112"/>
        <end position="146"/>
    </location>
</feature>
<proteinExistence type="predicted"/>
<gene>
    <name evidence="2" type="ORF">TTHERM_00148850</name>
</gene>
<reference evidence="3" key="1">
    <citation type="journal article" date="2006" name="PLoS Biol.">
        <title>Macronuclear genome sequence of the ciliate Tetrahymena thermophila, a model eukaryote.</title>
        <authorList>
            <person name="Eisen J.A."/>
            <person name="Coyne R.S."/>
            <person name="Wu M."/>
            <person name="Wu D."/>
            <person name="Thiagarajan M."/>
            <person name="Wortman J.R."/>
            <person name="Badger J.H."/>
            <person name="Ren Q."/>
            <person name="Amedeo P."/>
            <person name="Jones K.M."/>
            <person name="Tallon L.J."/>
            <person name="Delcher A.L."/>
            <person name="Salzberg S.L."/>
            <person name="Silva J.C."/>
            <person name="Haas B.J."/>
            <person name="Majoros W.H."/>
            <person name="Farzad M."/>
            <person name="Carlton J.M."/>
            <person name="Smith R.K. Jr."/>
            <person name="Garg J."/>
            <person name="Pearlman R.E."/>
            <person name="Karrer K.M."/>
            <person name="Sun L."/>
            <person name="Manning G."/>
            <person name="Elde N.C."/>
            <person name="Turkewitz A.P."/>
            <person name="Asai D.J."/>
            <person name="Wilkes D.E."/>
            <person name="Wang Y."/>
            <person name="Cai H."/>
            <person name="Collins K."/>
            <person name="Stewart B.A."/>
            <person name="Lee S.R."/>
            <person name="Wilamowska K."/>
            <person name="Weinberg Z."/>
            <person name="Ruzzo W.L."/>
            <person name="Wloga D."/>
            <person name="Gaertig J."/>
            <person name="Frankel J."/>
            <person name="Tsao C.-C."/>
            <person name="Gorovsky M.A."/>
            <person name="Keeling P.J."/>
            <person name="Waller R.F."/>
            <person name="Patron N.J."/>
            <person name="Cherry J.M."/>
            <person name="Stover N.A."/>
            <person name="Krieger C.J."/>
            <person name="del Toro C."/>
            <person name="Ryder H.F."/>
            <person name="Williamson S.C."/>
            <person name="Barbeau R.A."/>
            <person name="Hamilton E.P."/>
            <person name="Orias E."/>
        </authorList>
    </citation>
    <scope>NUCLEOTIDE SEQUENCE [LARGE SCALE GENOMIC DNA]</scope>
    <source>
        <strain evidence="3">SB210</strain>
    </source>
</reference>
<accession>I7LWA7</accession>
<dbReference type="RefSeq" id="XP_001021520.2">
    <property type="nucleotide sequence ID" value="XM_001021520.2"/>
</dbReference>
<feature type="coiled-coil region" evidence="1">
    <location>
        <begin position="26"/>
        <end position="53"/>
    </location>
</feature>
<dbReference type="EMBL" id="GG662603">
    <property type="protein sequence ID" value="EAS01275.2"/>
    <property type="molecule type" value="Genomic_DNA"/>
</dbReference>
<keyword evidence="3" id="KW-1185">Reference proteome</keyword>
<dbReference type="InParanoid" id="I7LWA7"/>
<evidence type="ECO:0000256" key="1">
    <source>
        <dbReference type="SAM" id="Coils"/>
    </source>
</evidence>
<organism evidence="2 3">
    <name type="scientific">Tetrahymena thermophila (strain SB210)</name>
    <dbReference type="NCBI Taxonomy" id="312017"/>
    <lineage>
        <taxon>Eukaryota</taxon>
        <taxon>Sar</taxon>
        <taxon>Alveolata</taxon>
        <taxon>Ciliophora</taxon>
        <taxon>Intramacronucleata</taxon>
        <taxon>Oligohymenophorea</taxon>
        <taxon>Hymenostomatida</taxon>
        <taxon>Tetrahymenina</taxon>
        <taxon>Tetrahymenidae</taxon>
        <taxon>Tetrahymena</taxon>
    </lineage>
</organism>
<evidence type="ECO:0008006" key="4">
    <source>
        <dbReference type="Google" id="ProtNLM"/>
    </source>
</evidence>
<dbReference type="Proteomes" id="UP000009168">
    <property type="component" value="Unassembled WGS sequence"/>
</dbReference>
<dbReference type="AlphaFoldDB" id="I7LWA7"/>
<dbReference type="OrthoDB" id="297041at2759"/>
<dbReference type="GeneID" id="7825217"/>
<dbReference type="KEGG" id="tet:TTHERM_00148850"/>
<sequence>MSKELSLKGVPFISLDVNYDSLKSYLEEVHETINAQNDKIEKLEQQMKQKIAIDQIQHLLRQVTKCTDLYDEKMAKEMKDQVNEALFYTGAGIIDKELSKLCEKINLLSMGTTQAFKQVQTYNSRIEKLEQKIDSKLDSKNYKEKQKQFKEKLIAKIDDFSKVVNEDTKAIEQRVQVHITNFEELVQDVERRTIWKIQDCQDLLTKRINEEYVQETVQAMQQKIMKEFQNLNGGSGERNDKFQERLNQKVDEFINSNAEKQKLVKASLKELETQIKQTYVTQEKLNEYQKINNDRISEMRVRMKTLEGQFNIQATLEDHKSKFVQIEHRFEEFNILKSKIKETQNQTDEIQDYSSLLKKMDPHKICQLESDLKRAEEEIAKLIEAYDYMTQEVKRKFDGIDLITQVNQAHLGHSDIIGASATTQLNIGKAEIQKMIDQSVPKGILDEEKYKKLQKDLNEIHYKVETANEIEKRVMRVFRDADLNGLVKQVKLKLNSEEYRKELALIDSRLNQLSEQQSFLRRDCDNLSLFVKKQMNSTNNMAINNFMSSEGMLTPSQGNQNQNNSLLSTKKLIPVKCLSCGQNKGNNHVHNHERYSSIGKNINESLDYCFTSPDDNRVLNLSSTNGTTFLQTPNKKFQYSKYYFPSSFDLKNQLQ</sequence>
<evidence type="ECO:0000313" key="2">
    <source>
        <dbReference type="EMBL" id="EAS01275.2"/>
    </source>
</evidence>
<name>I7LWA7_TETTS</name>
<keyword evidence="1" id="KW-0175">Coiled coil</keyword>
<feature type="coiled-coil region" evidence="1">
    <location>
        <begin position="365"/>
        <end position="392"/>
    </location>
</feature>
<dbReference type="eggNOG" id="ENOG502SI6C">
    <property type="taxonomic scope" value="Eukaryota"/>
</dbReference>
<evidence type="ECO:0000313" key="3">
    <source>
        <dbReference type="Proteomes" id="UP000009168"/>
    </source>
</evidence>